<evidence type="ECO:0000313" key="1">
    <source>
        <dbReference type="EMBL" id="GBQ07072.1"/>
    </source>
</evidence>
<name>A0ABQ0NZD3_9PROT</name>
<proteinExistence type="predicted"/>
<dbReference type="EMBL" id="BAQD01000021">
    <property type="protein sequence ID" value="GBQ07072.1"/>
    <property type="molecule type" value="Genomic_DNA"/>
</dbReference>
<gene>
    <name evidence="1" type="ORF">AA15669_1214</name>
</gene>
<comment type="caution">
    <text evidence="1">The sequence shown here is derived from an EMBL/GenBank/DDBJ whole genome shotgun (WGS) entry which is preliminary data.</text>
</comment>
<accession>A0ABQ0NZD3</accession>
<evidence type="ECO:0000313" key="2">
    <source>
        <dbReference type="Proteomes" id="UP001062901"/>
    </source>
</evidence>
<keyword evidence="2" id="KW-1185">Reference proteome</keyword>
<protein>
    <submittedName>
        <fullName evidence="1">Uncharacterized protein</fullName>
    </submittedName>
</protein>
<sequence>MVLGNEALRVRDGMKARTAPCADSILGASSSAIGYGTSDSTIRWWGEQAGLVWACAECQSTCLEWEGTAKVFACEATARLIGLGDKCFCQGAIIEVANPDKLEA</sequence>
<reference evidence="1" key="1">
    <citation type="submission" date="2013-04" db="EMBL/GenBank/DDBJ databases">
        <title>The genome sequencing project of 58 acetic acid bacteria.</title>
        <authorList>
            <person name="Okamoto-Kainuma A."/>
            <person name="Ishikawa M."/>
            <person name="Umino S."/>
            <person name="Koizumi Y."/>
            <person name="Shiwa Y."/>
            <person name="Yoshikawa H."/>
            <person name="Matsutani M."/>
            <person name="Matsushita K."/>
        </authorList>
    </citation>
    <scope>NUCLEOTIDE SEQUENCE</scope>
    <source>
        <strain evidence="1">DSM 15669</strain>
    </source>
</reference>
<organism evidence="1 2">
    <name type="scientific">Saccharibacter floricola DSM 15669</name>
    <dbReference type="NCBI Taxonomy" id="1123227"/>
    <lineage>
        <taxon>Bacteria</taxon>
        <taxon>Pseudomonadati</taxon>
        <taxon>Pseudomonadota</taxon>
        <taxon>Alphaproteobacteria</taxon>
        <taxon>Acetobacterales</taxon>
        <taxon>Acetobacteraceae</taxon>
        <taxon>Saccharibacter</taxon>
    </lineage>
</organism>
<dbReference type="Proteomes" id="UP001062901">
    <property type="component" value="Unassembled WGS sequence"/>
</dbReference>